<evidence type="ECO:0000256" key="1">
    <source>
        <dbReference type="SAM" id="Phobius"/>
    </source>
</evidence>
<gene>
    <name evidence="2" type="ORF">COV08_02115</name>
</gene>
<evidence type="ECO:0000313" key="3">
    <source>
        <dbReference type="Proteomes" id="UP000230431"/>
    </source>
</evidence>
<dbReference type="AlphaFoldDB" id="A0A2H0RHS8"/>
<keyword evidence="1" id="KW-0812">Transmembrane</keyword>
<evidence type="ECO:0000313" key="2">
    <source>
        <dbReference type="EMBL" id="PIR45986.1"/>
    </source>
</evidence>
<accession>A0A2H0RHS8</accession>
<reference evidence="2 3" key="1">
    <citation type="submission" date="2017-09" db="EMBL/GenBank/DDBJ databases">
        <title>Depth-based differentiation of microbial function through sediment-hosted aquifers and enrichment of novel symbionts in the deep terrestrial subsurface.</title>
        <authorList>
            <person name="Probst A.J."/>
            <person name="Ladd B."/>
            <person name="Jarett J.K."/>
            <person name="Geller-Mcgrath D.E."/>
            <person name="Sieber C.M."/>
            <person name="Emerson J.B."/>
            <person name="Anantharaman K."/>
            <person name="Thomas B.C."/>
            <person name="Malmstrom R."/>
            <person name="Stieglmeier M."/>
            <person name="Klingl A."/>
            <person name="Woyke T."/>
            <person name="Ryan C.M."/>
            <person name="Banfield J.F."/>
        </authorList>
    </citation>
    <scope>NUCLEOTIDE SEQUENCE [LARGE SCALE GENOMIC DNA]</scope>
    <source>
        <strain evidence="2">CG10_big_fil_rev_8_21_14_0_10_49_38</strain>
    </source>
</reference>
<dbReference type="EMBL" id="PCYK01000015">
    <property type="protein sequence ID" value="PIR45986.1"/>
    <property type="molecule type" value="Genomic_DNA"/>
</dbReference>
<feature type="transmembrane region" description="Helical" evidence="1">
    <location>
        <begin position="47"/>
        <end position="64"/>
    </location>
</feature>
<protein>
    <submittedName>
        <fullName evidence="2">Uncharacterized protein</fullName>
    </submittedName>
</protein>
<feature type="transmembrane region" description="Helical" evidence="1">
    <location>
        <begin position="7"/>
        <end position="27"/>
    </location>
</feature>
<organism evidence="2 3">
    <name type="scientific">Candidatus Vogelbacteria bacterium CG10_big_fil_rev_8_21_14_0_10_49_38</name>
    <dbReference type="NCBI Taxonomy" id="1975043"/>
    <lineage>
        <taxon>Bacteria</taxon>
        <taxon>Candidatus Vogeliibacteriota</taxon>
    </lineage>
</organism>
<sequence length="72" mass="8717">MFISAFALPWWLTLVFLVWAVFSWSWYYESLIIIAAYELVYRSPATVLWLTLGAFVTLFLVEWLKERLYVFR</sequence>
<name>A0A2H0RHS8_9BACT</name>
<keyword evidence="1" id="KW-0472">Membrane</keyword>
<dbReference type="Proteomes" id="UP000230431">
    <property type="component" value="Unassembled WGS sequence"/>
</dbReference>
<keyword evidence="1" id="KW-1133">Transmembrane helix</keyword>
<comment type="caution">
    <text evidence="2">The sequence shown here is derived from an EMBL/GenBank/DDBJ whole genome shotgun (WGS) entry which is preliminary data.</text>
</comment>
<proteinExistence type="predicted"/>